<keyword evidence="2" id="KW-0802">TPR repeat</keyword>
<dbReference type="InterPro" id="IPR019734">
    <property type="entry name" value="TPR_rpt"/>
</dbReference>
<dbReference type="PANTHER" id="PTHR12788:SF10">
    <property type="entry name" value="PROTEIN-TYROSINE SULFOTRANSFERASE"/>
    <property type="match status" value="1"/>
</dbReference>
<feature type="repeat" description="TPR" evidence="2">
    <location>
        <begin position="187"/>
        <end position="220"/>
    </location>
</feature>
<dbReference type="InterPro" id="IPR027417">
    <property type="entry name" value="P-loop_NTPase"/>
</dbReference>
<gene>
    <name evidence="3" type="ORF">D6C00_05500</name>
</gene>
<feature type="repeat" description="TPR" evidence="2">
    <location>
        <begin position="221"/>
        <end position="254"/>
    </location>
</feature>
<feature type="repeat" description="TPR" evidence="2">
    <location>
        <begin position="48"/>
        <end position="81"/>
    </location>
</feature>
<evidence type="ECO:0000256" key="2">
    <source>
        <dbReference type="PROSITE-ProRule" id="PRU00339"/>
    </source>
</evidence>
<dbReference type="Pfam" id="PF13181">
    <property type="entry name" value="TPR_8"/>
    <property type="match status" value="1"/>
</dbReference>
<feature type="repeat" description="TPR" evidence="2">
    <location>
        <begin position="153"/>
        <end position="186"/>
    </location>
</feature>
<dbReference type="Gene3D" id="1.25.40.10">
    <property type="entry name" value="Tetratricopeptide repeat domain"/>
    <property type="match status" value="1"/>
</dbReference>
<feature type="repeat" description="TPR" evidence="2">
    <location>
        <begin position="327"/>
        <end position="360"/>
    </location>
</feature>
<dbReference type="Pfam" id="PF14559">
    <property type="entry name" value="TPR_19"/>
    <property type="match status" value="2"/>
</dbReference>
<dbReference type="PANTHER" id="PTHR12788">
    <property type="entry name" value="PROTEIN-TYROSINE SULFOTRANSFERASE 2"/>
    <property type="match status" value="1"/>
</dbReference>
<dbReference type="SUPFAM" id="SSF48452">
    <property type="entry name" value="TPR-like"/>
    <property type="match status" value="2"/>
</dbReference>
<dbReference type="EMBL" id="QZMU01000001">
    <property type="protein sequence ID" value="RRQ21446.1"/>
    <property type="molecule type" value="Genomic_DNA"/>
</dbReference>
<proteinExistence type="predicted"/>
<sequence length="636" mass="71411">MRRSLPRPKIPMQTDALKSKALEHFRRGQLKKSQALYEKVCRADTQDVEALYMLGSTYAQSGNYCKACNILEKALKMKPDALPIHCALGATRKAMGEAEQAITHFRSGLGLSPENTDIKLELAGLLLESGELSEAESLLQSVIQGSASDAAAATALHGLGEIRHLQRRLDESVHYYQRALQAQPNRPMTHNRLGHALHSLGRLDEAIDHYRKAISQAPDFIVAYTNLANTLINAGLMDEADKILGKALSIDPDNTDAVASRVSVLEHKGDYDAAHKLIVPLLEKGVHHSGLGIAYANLCHRIDACDSAAHYLESLLQGQQIPDNRREQLHYAAGRLHDRLNSFDTAFRHFQAANNLRPDHYSSVEHRATIHAQTEVFDPAFIANAPRATHGSRLPVFIVGMPRSGTSLTEQILAQHGDVHAAGELAEIEQQAKILCSSTRGKSGFPACFEGLTRAAVDTAAQGYLKCLEEFAVGKRYVTDKMPQNFIFLGLINLLFPDARVIHCMRDPRDVCLSIYFQNFSEGHSYATRLEHIADYYLAYQRLMHHWKSALDIPILDLRYEELIMNQETTSRRLLDFLDLEWDPRCLDFHRSDRHVATSSYDQVRQPLYTRSMGRWRQYREHIAPLLEVFGEAEIV</sequence>
<dbReference type="Proteomes" id="UP000287798">
    <property type="component" value="Unassembled WGS sequence"/>
</dbReference>
<dbReference type="Pfam" id="PF13469">
    <property type="entry name" value="Sulfotransfer_3"/>
    <property type="match status" value="1"/>
</dbReference>
<keyword evidence="4" id="KW-1185">Reference proteome</keyword>
<dbReference type="InterPro" id="IPR011990">
    <property type="entry name" value="TPR-like_helical_dom_sf"/>
</dbReference>
<dbReference type="InterPro" id="IPR026634">
    <property type="entry name" value="TPST-like"/>
</dbReference>
<comment type="caution">
    <text evidence="3">The sequence shown here is derived from an EMBL/GenBank/DDBJ whole genome shotgun (WGS) entry which is preliminary data.</text>
</comment>
<reference evidence="3 4" key="1">
    <citation type="journal article" date="2010" name="Int. J. Syst. Evol. Microbiol.">
        <title>Thiohalobacter thiocyanaticus gen. nov., sp. nov., a moderately halophilic, sulfur-oxidizing gammaproteobacterium from hypersaline lakes, that utilizes thiocyanate.</title>
        <authorList>
            <person name="Sorokin D.Y."/>
            <person name="Kovaleva O.L."/>
            <person name="Tourova T.P."/>
            <person name="Muyzer G."/>
        </authorList>
    </citation>
    <scope>NUCLEOTIDE SEQUENCE [LARGE SCALE GENOMIC DNA]</scope>
    <source>
        <strain evidence="3 4">Hrh1</strain>
    </source>
</reference>
<dbReference type="PROSITE" id="PS50005">
    <property type="entry name" value="TPR"/>
    <property type="match status" value="6"/>
</dbReference>
<name>A0A426QIA2_9GAMM</name>
<dbReference type="PROSITE" id="PS50293">
    <property type="entry name" value="TPR_REGION"/>
    <property type="match status" value="2"/>
</dbReference>
<dbReference type="SMART" id="SM00028">
    <property type="entry name" value="TPR"/>
    <property type="match status" value="7"/>
</dbReference>
<dbReference type="GO" id="GO:0008476">
    <property type="term" value="F:protein-tyrosine sulfotransferase activity"/>
    <property type="evidence" value="ECO:0007669"/>
    <property type="project" value="InterPro"/>
</dbReference>
<organism evidence="3 4">
    <name type="scientific">Thiohalobacter thiocyanaticus</name>
    <dbReference type="NCBI Taxonomy" id="585455"/>
    <lineage>
        <taxon>Bacteria</taxon>
        <taxon>Pseudomonadati</taxon>
        <taxon>Pseudomonadota</taxon>
        <taxon>Gammaproteobacteria</taxon>
        <taxon>Thiohalobacterales</taxon>
        <taxon>Thiohalobacteraceae</taxon>
        <taxon>Thiohalobacter</taxon>
    </lineage>
</organism>
<feature type="repeat" description="TPR" evidence="2">
    <location>
        <begin position="82"/>
        <end position="115"/>
    </location>
</feature>
<evidence type="ECO:0000313" key="3">
    <source>
        <dbReference type="EMBL" id="RRQ21446.1"/>
    </source>
</evidence>
<dbReference type="Gene3D" id="3.40.50.300">
    <property type="entry name" value="P-loop containing nucleotide triphosphate hydrolases"/>
    <property type="match status" value="1"/>
</dbReference>
<protein>
    <submittedName>
        <fullName evidence="3">Sulfotransferase family protein</fullName>
    </submittedName>
</protein>
<evidence type="ECO:0000313" key="4">
    <source>
        <dbReference type="Proteomes" id="UP000287798"/>
    </source>
</evidence>
<dbReference type="SUPFAM" id="SSF52540">
    <property type="entry name" value="P-loop containing nucleoside triphosphate hydrolases"/>
    <property type="match status" value="1"/>
</dbReference>
<evidence type="ECO:0000256" key="1">
    <source>
        <dbReference type="ARBA" id="ARBA00022679"/>
    </source>
</evidence>
<accession>A0A426QIA2</accession>
<keyword evidence="1 3" id="KW-0808">Transferase</keyword>
<dbReference type="AlphaFoldDB" id="A0A426QIA2"/>